<protein>
    <submittedName>
        <fullName evidence="1">RHS repeat-associated core domain-containing protein</fullName>
    </submittedName>
</protein>
<evidence type="ECO:0000313" key="2">
    <source>
        <dbReference type="Proteomes" id="UP001058553"/>
    </source>
</evidence>
<keyword evidence="2" id="KW-1185">Reference proteome</keyword>
<dbReference type="NCBIfam" id="TIGR01643">
    <property type="entry name" value="YD_repeat_2x"/>
    <property type="match status" value="1"/>
</dbReference>
<dbReference type="RefSeq" id="WP_259825694.1">
    <property type="nucleotide sequence ID" value="NZ_CP103445.1"/>
</dbReference>
<dbReference type="NCBIfam" id="TIGR03696">
    <property type="entry name" value="Rhs_assc_core"/>
    <property type="match status" value="1"/>
</dbReference>
<reference evidence="1" key="1">
    <citation type="submission" date="2022-07" db="EMBL/GenBank/DDBJ databases">
        <title>Genetic diversity of Erwinia pyrifoliae.</title>
        <authorList>
            <person name="Park D.S."/>
            <person name="Ham H."/>
        </authorList>
    </citation>
    <scope>NUCLEOTIDE SEQUENCE</scope>
    <source>
        <strain evidence="1">CP201486</strain>
    </source>
</reference>
<name>A0ABY5X4N5_ERWPY</name>
<dbReference type="InterPro" id="IPR022385">
    <property type="entry name" value="Rhs_assc_core"/>
</dbReference>
<dbReference type="PANTHER" id="PTHR32305:SF15">
    <property type="entry name" value="PROTEIN RHSA-RELATED"/>
    <property type="match status" value="1"/>
</dbReference>
<proteinExistence type="predicted"/>
<accession>A0ABY5X4N5</accession>
<evidence type="ECO:0000313" key="1">
    <source>
        <dbReference type="EMBL" id="UWS32336.1"/>
    </source>
</evidence>
<dbReference type="InterPro" id="IPR050708">
    <property type="entry name" value="T6SS_VgrG/RHS"/>
</dbReference>
<sequence length="1697" mass="195924">MDSNDNGIDNVILSTQQDNFISACMSGVDPRTGFFNHATTIFDYSSVISDAKFSFVLNYNSKALDYNQGYGYGFTDNLSRYDAEKKTLMLSSGQVYTISNDKADDARDLVSFDFENFTFTKYKVGDVLGEAPRINYYIKYIDGVIERMQNLDLRGQKQKIYVPVVIYFGIISEIHLQWDYIEGIPFLQSVKEQKSGTYTSGYLLSFMATNENERTIRLFENEPYEYKVTLHINEKKLLVKIKNYGLDASGHYNWEFKYTNKAGKGRLLNEIGYPCGRNDKIEYIRARNSPNIIPLNSFKLFLVRRYYITPQFAADMKKIITQYNFKKFDESERYSSVEEYMDVRFRVIKRITRNYNKFHLLVSEMKEVGVTATNVIYTYANCDEKKELLQQDINYQCITKTETTFTDLSIAKNNTRQDAVEMSYDERGNLIRQVNNNISIIFFSYAIKVHQGGILVDIPNGMRLLESIEIMYLKSEGNNIVKEYEYELIAKPAVMISNPEEPKTYKLVLINENTLINNISIKSTSLKYFESIHDRENLGKLKSSTIKYFDRIKVKEFIWSGGIYYDDLTLYTKTKINEIEIEEVVIWNSVTGLLSSITDSLGRKLDYKRDKIGRILGAIMTSNINDDARSKKFQYSYEYSIENISGVLYYQKKTIDLNHNNIYERYDGLGRLQCVAMKKKHDDEEKILHAYKYDYLSRIDYEEHLTYKGNKSISLISIYSYDDWGYIKTLRHNDGVEENIVTDLINRTKSHWLAFGEEVINETTVTFDINNQPVSFKRYFSEGIILQTIFERDFCGRLVKYHDELGSITQYEYDLFDRVEKIVFPDNSFINKKYNKYSEQQLVEKITFTSADGKKYDIGVQDFDELERIVERESYGVTTKYVYTQHEPLPIEIIFSDGTSNLYENDYGLNDSILSVTDNKREFLKKFKYSNVDGSLIESKFFTPHDTYIEKIEEDTINSIININTKFIHDGNIIELMYQQEDYYNNEGIYKITDETNTVFVYSRDLYGRIIEISSDKEKTEIKYDVFSRINIIKASDLEGKSVIQFSYDEFSREIGRKVKVYFESDPSISEPNIAITVTTEYHKNNLIKSRSIEQYAEDNKIDIRKETFNYDIMNRIIFYKCSGIIPTTDKNSKAIKTVGYSYDGVGNILITDTVYLDGSRTRVSFIYDEKKPFLLSWMQNESTLNITQNEFNSLGFLINKTHTERINADFSKKYDVSYRYNNLLCLSSITKTISGTHFSNESQNIVYRYGSTGKLFFRKSVKDKVKKQEIVTHRGYNDEITNFIGFKDKSMMTLIHSAYGAAKMILKNTDEPSIEYKIITNNSNTPIFVAKYWGGEYVSSEYTTIGIYGTSGKKSMQPALNGCFYDEESGGYIMGVRIYDPESMRFTTPDSLSPFNGGNINPYIYCNNNPVNNNDNTGYLTRETWKNIIYTGAVLSIGTGILTFGCSIAMSSVLISVISAIQITGGALSLATLKSINDDSELAAYGMSTLFDFGLSFFNIAKLSRLPLSKNLSRFLDFNRSLNDLRTLPVNKNRKKISGVNYLGRGVSIFNDTYKQKPRLNIYSHGKKAALVETRMDDSGKLIETSKLSSRGLDNLLRTSGGIKYDDYASIRILACHSGDHSYYKSAIGYDMHKITGLPVKAFHGDVTIFGIPPETLQSYFERYSTDPHSLYNIRKKFSAEFELIHNANYLPTYFT</sequence>
<gene>
    <name evidence="1" type="ORF">NYP84_11795</name>
</gene>
<dbReference type="Gene3D" id="2.180.10.10">
    <property type="entry name" value="RHS repeat-associated core"/>
    <property type="match status" value="2"/>
</dbReference>
<dbReference type="InterPro" id="IPR006530">
    <property type="entry name" value="YD"/>
</dbReference>
<dbReference type="EMBL" id="CP103445">
    <property type="protein sequence ID" value="UWS32336.1"/>
    <property type="molecule type" value="Genomic_DNA"/>
</dbReference>
<dbReference type="PANTHER" id="PTHR32305">
    <property type="match status" value="1"/>
</dbReference>
<dbReference type="Proteomes" id="UP001058553">
    <property type="component" value="Chromosome"/>
</dbReference>
<organism evidence="1 2">
    <name type="scientific">Erwinia pyrifoliae</name>
    <dbReference type="NCBI Taxonomy" id="79967"/>
    <lineage>
        <taxon>Bacteria</taxon>
        <taxon>Pseudomonadati</taxon>
        <taxon>Pseudomonadota</taxon>
        <taxon>Gammaproteobacteria</taxon>
        <taxon>Enterobacterales</taxon>
        <taxon>Erwiniaceae</taxon>
        <taxon>Erwinia</taxon>
    </lineage>
</organism>